<proteinExistence type="predicted"/>
<name>A0A231GTY8_9NOCA</name>
<comment type="caution">
    <text evidence="2">The sequence shown here is derived from an EMBL/GenBank/DDBJ whole genome shotgun (WGS) entry which is preliminary data.</text>
</comment>
<reference evidence="2 3" key="1">
    <citation type="submission" date="2017-07" db="EMBL/GenBank/DDBJ databases">
        <title>First draft Genome Sequence of Nocardia cerradoensis isolated from human infection.</title>
        <authorList>
            <person name="Carrasco G."/>
        </authorList>
    </citation>
    <scope>NUCLEOTIDE SEQUENCE [LARGE SCALE GENOMIC DNA]</scope>
    <source>
        <strain evidence="2 3">CNM20130759</strain>
    </source>
</reference>
<dbReference type="AlphaFoldDB" id="A0A231GTY8"/>
<keyword evidence="3" id="KW-1185">Reference proteome</keyword>
<gene>
    <name evidence="2" type="ORF">B7C42_07866</name>
</gene>
<sequence length="210" mass="22818">MDFGQPNQKPTAICLVRAEVSGSHATRHAMEVQRHAERLGYLHLYTVRPPADATDPVGYALGLAASLNVDAVVVYDLETVGNTPSRVCEMFDLETVCPPATWAANLPGFSDPEHSHPQQPLTADTAQQIMQQHKNCRAVECPRKASAYSCLVREGKIVPPVDTPRERAAARAPRFRPRRTNDAPLPDGVSLETLLDVLGGLADYASVGKQ</sequence>
<dbReference type="Proteomes" id="UP000215506">
    <property type="component" value="Unassembled WGS sequence"/>
</dbReference>
<organism evidence="2 3">
    <name type="scientific">Nocardia cerradoensis</name>
    <dbReference type="NCBI Taxonomy" id="85688"/>
    <lineage>
        <taxon>Bacteria</taxon>
        <taxon>Bacillati</taxon>
        <taxon>Actinomycetota</taxon>
        <taxon>Actinomycetes</taxon>
        <taxon>Mycobacteriales</taxon>
        <taxon>Nocardiaceae</taxon>
        <taxon>Nocardia</taxon>
    </lineage>
</organism>
<accession>A0A231GTY8</accession>
<evidence type="ECO:0000313" key="3">
    <source>
        <dbReference type="Proteomes" id="UP000215506"/>
    </source>
</evidence>
<evidence type="ECO:0000256" key="1">
    <source>
        <dbReference type="SAM" id="MobiDB-lite"/>
    </source>
</evidence>
<protein>
    <submittedName>
        <fullName evidence="2">Uncharacterized protein</fullName>
    </submittedName>
</protein>
<evidence type="ECO:0000313" key="2">
    <source>
        <dbReference type="EMBL" id="OXR40062.1"/>
    </source>
</evidence>
<dbReference type="RefSeq" id="WP_157170343.1">
    <property type="nucleotide sequence ID" value="NZ_JAAXOR010000001.1"/>
</dbReference>
<feature type="region of interest" description="Disordered" evidence="1">
    <location>
        <begin position="162"/>
        <end position="188"/>
    </location>
</feature>
<dbReference type="EMBL" id="NGAF01000043">
    <property type="protein sequence ID" value="OXR40062.1"/>
    <property type="molecule type" value="Genomic_DNA"/>
</dbReference>